<keyword evidence="3" id="KW-1185">Reference proteome</keyword>
<dbReference type="Pfam" id="PF06182">
    <property type="entry name" value="ABC2_membrane_6"/>
    <property type="match status" value="1"/>
</dbReference>
<dbReference type="RefSeq" id="WP_236065228.1">
    <property type="nucleotide sequence ID" value="NZ_BNJK01000002.1"/>
</dbReference>
<organism evidence="2 3">
    <name type="scientific">Reticulibacter mediterranei</name>
    <dbReference type="NCBI Taxonomy" id="2778369"/>
    <lineage>
        <taxon>Bacteria</taxon>
        <taxon>Bacillati</taxon>
        <taxon>Chloroflexota</taxon>
        <taxon>Ktedonobacteria</taxon>
        <taxon>Ktedonobacterales</taxon>
        <taxon>Reticulibacteraceae</taxon>
        <taxon>Reticulibacter</taxon>
    </lineage>
</organism>
<dbReference type="PANTHER" id="PTHR36832:SF1">
    <property type="entry name" value="SLR1174 PROTEIN"/>
    <property type="match status" value="1"/>
</dbReference>
<reference evidence="2" key="1">
    <citation type="submission" date="2020-10" db="EMBL/GenBank/DDBJ databases">
        <title>Taxonomic study of unclassified bacteria belonging to the class Ktedonobacteria.</title>
        <authorList>
            <person name="Yabe S."/>
            <person name="Wang C.M."/>
            <person name="Zheng Y."/>
            <person name="Sakai Y."/>
            <person name="Cavaletti L."/>
            <person name="Monciardini P."/>
            <person name="Donadio S."/>
        </authorList>
    </citation>
    <scope>NUCLEOTIDE SEQUENCE</scope>
    <source>
        <strain evidence="2">ID150040</strain>
    </source>
</reference>
<evidence type="ECO:0000256" key="1">
    <source>
        <dbReference type="SAM" id="Phobius"/>
    </source>
</evidence>
<feature type="transmembrane region" description="Helical" evidence="1">
    <location>
        <begin position="166"/>
        <end position="188"/>
    </location>
</feature>
<comment type="caution">
    <text evidence="2">The sequence shown here is derived from an EMBL/GenBank/DDBJ whole genome shotgun (WGS) entry which is preliminary data.</text>
</comment>
<feature type="transmembrane region" description="Helical" evidence="1">
    <location>
        <begin position="26"/>
        <end position="46"/>
    </location>
</feature>
<accession>A0A8J3IZ90</accession>
<proteinExistence type="predicted"/>
<feature type="transmembrane region" description="Helical" evidence="1">
    <location>
        <begin position="53"/>
        <end position="70"/>
    </location>
</feature>
<dbReference type="Proteomes" id="UP000597444">
    <property type="component" value="Unassembled WGS sequence"/>
</dbReference>
<keyword evidence="1" id="KW-1133">Transmembrane helix</keyword>
<dbReference type="InterPro" id="IPR010390">
    <property type="entry name" value="ABC-2_transporter-like"/>
</dbReference>
<gene>
    <name evidence="2" type="ORF">KSF_095400</name>
</gene>
<name>A0A8J3IZ90_9CHLR</name>
<keyword evidence="1" id="KW-0812">Transmembrane</keyword>
<feature type="transmembrane region" description="Helical" evidence="1">
    <location>
        <begin position="136"/>
        <end position="160"/>
    </location>
</feature>
<evidence type="ECO:0000313" key="2">
    <source>
        <dbReference type="EMBL" id="GHO99492.1"/>
    </source>
</evidence>
<dbReference type="PANTHER" id="PTHR36832">
    <property type="entry name" value="SLR1174 PROTEIN-RELATED"/>
    <property type="match status" value="1"/>
</dbReference>
<dbReference type="EMBL" id="BNJK01000002">
    <property type="protein sequence ID" value="GHO99492.1"/>
    <property type="molecule type" value="Genomic_DNA"/>
</dbReference>
<dbReference type="AlphaFoldDB" id="A0A8J3IZ90"/>
<sequence>MRLLALLMLFIWRQFLEWIAWRVFLLTMVLSQIVTPLIGLTVWSVALPNSGTISTYYIALFVIQLLTVSYEHHTLSNVIYEGNLSHDLLKPAPVVIGPLGTNLALRLWHLLIGLPFIIIVNWSFGSSFDLKMIVPALPALVLAATLRFLFTYTLALSAFWTTRAHGIVGIGEQMLFLLGGTAAPVVLFPEQLRPWAIALPFRNMLGFPAEIMSRSLDQAQIVQGYQWQLFWIMVMAIAAAFFWRLGLQRYTAVGG</sequence>
<evidence type="ECO:0000313" key="3">
    <source>
        <dbReference type="Proteomes" id="UP000597444"/>
    </source>
</evidence>
<protein>
    <submittedName>
        <fullName evidence="2">ABC transporter permease</fullName>
    </submittedName>
</protein>
<feature type="transmembrane region" description="Helical" evidence="1">
    <location>
        <begin position="225"/>
        <end position="243"/>
    </location>
</feature>
<feature type="transmembrane region" description="Helical" evidence="1">
    <location>
        <begin position="107"/>
        <end position="124"/>
    </location>
</feature>
<keyword evidence="1" id="KW-0472">Membrane</keyword>